<evidence type="ECO:0000313" key="3">
    <source>
        <dbReference type="EMBL" id="MBR0648594.1"/>
    </source>
</evidence>
<comment type="caution">
    <text evidence="3">The sequence shown here is derived from an EMBL/GenBank/DDBJ whole genome shotgun (WGS) entry which is preliminary data.</text>
</comment>
<dbReference type="Gene3D" id="3.40.50.720">
    <property type="entry name" value="NAD(P)-binding Rossmann-like Domain"/>
    <property type="match status" value="1"/>
</dbReference>
<dbReference type="Proteomes" id="UP000698752">
    <property type="component" value="Unassembled WGS sequence"/>
</dbReference>
<dbReference type="EMBL" id="JAAEDI010000003">
    <property type="protein sequence ID" value="MBR0648594.1"/>
    <property type="molecule type" value="Genomic_DNA"/>
</dbReference>
<gene>
    <name evidence="3" type="ORF">GXW78_02875</name>
</gene>
<dbReference type="PANTHER" id="PTHR42760:SF40">
    <property type="entry name" value="3-OXOACYL-[ACYL-CARRIER-PROTEIN] REDUCTASE, CHLOROPLASTIC"/>
    <property type="match status" value="1"/>
</dbReference>
<dbReference type="PROSITE" id="PS00061">
    <property type="entry name" value="ADH_SHORT"/>
    <property type="match status" value="1"/>
</dbReference>
<evidence type="ECO:0000313" key="4">
    <source>
        <dbReference type="Proteomes" id="UP000698752"/>
    </source>
</evidence>
<dbReference type="InterPro" id="IPR057326">
    <property type="entry name" value="KR_dom"/>
</dbReference>
<comment type="similarity">
    <text evidence="1">Belongs to the short-chain dehydrogenases/reductases (SDR) family.</text>
</comment>
<accession>A0ABS5EC49</accession>
<protein>
    <submittedName>
        <fullName evidence="3">SDR family oxidoreductase</fullName>
    </submittedName>
</protein>
<dbReference type="SMART" id="SM00822">
    <property type="entry name" value="PKS_KR"/>
    <property type="match status" value="1"/>
</dbReference>
<feature type="domain" description="Ketoreductase" evidence="2">
    <location>
        <begin position="11"/>
        <end position="216"/>
    </location>
</feature>
<reference evidence="4" key="1">
    <citation type="journal article" date="2021" name="Syst. Appl. Microbiol.">
        <title>Roseomonas hellenica sp. nov., isolated from roots of wild-growing Alkanna tinctoria.</title>
        <authorList>
            <person name="Rat A."/>
            <person name="Naranjo H.D."/>
            <person name="Lebbe L."/>
            <person name="Cnockaert M."/>
            <person name="Krigas N."/>
            <person name="Grigoriadou K."/>
            <person name="Maloupa E."/>
            <person name="Willems A."/>
        </authorList>
    </citation>
    <scope>NUCLEOTIDE SEQUENCE [LARGE SCALE GENOMIC DNA]</scope>
    <source>
        <strain evidence="4">LMG 31159</strain>
    </source>
</reference>
<dbReference type="Pfam" id="PF13561">
    <property type="entry name" value="adh_short_C2"/>
    <property type="match status" value="1"/>
</dbReference>
<dbReference type="InterPro" id="IPR020904">
    <property type="entry name" value="Sc_DH/Rdtase_CS"/>
</dbReference>
<dbReference type="InterPro" id="IPR036291">
    <property type="entry name" value="NAD(P)-bd_dom_sf"/>
</dbReference>
<keyword evidence="4" id="KW-1185">Reference proteome</keyword>
<dbReference type="PANTHER" id="PTHR42760">
    <property type="entry name" value="SHORT-CHAIN DEHYDROGENASES/REDUCTASES FAMILY MEMBER"/>
    <property type="match status" value="1"/>
</dbReference>
<dbReference type="CDD" id="cd05233">
    <property type="entry name" value="SDR_c"/>
    <property type="match status" value="1"/>
</dbReference>
<proteinExistence type="inferred from homology"/>
<sequence>MVLDGGSQPPRLVVVTGGSRGIGLAVTRRLAEDGYRIVVGCRHEEETSKVLAGVRDGNGTAAAIRLDVADQRSIDEFFSAVQDRFGPIHALVNNAGITGPLGRFVEADLSWVRRVAEVNMLGTMGCAKAALLHFAATPGSGRSIVNISSVAAQTGSPGEYVHYAATKAAIEAFTIGLAREVAKEGIRINAVAPGTIATGIHAMAGDPDRPQRVAQRVPMGRVGRPEEIANAVAWLISPASSYVTGAVLRVTGGL</sequence>
<dbReference type="PRINTS" id="PR00080">
    <property type="entry name" value="SDRFAMILY"/>
</dbReference>
<dbReference type="InterPro" id="IPR002347">
    <property type="entry name" value="SDR_fam"/>
</dbReference>
<evidence type="ECO:0000259" key="2">
    <source>
        <dbReference type="SMART" id="SM00822"/>
    </source>
</evidence>
<dbReference type="PRINTS" id="PR00081">
    <property type="entry name" value="GDHRDH"/>
</dbReference>
<dbReference type="SUPFAM" id="SSF51735">
    <property type="entry name" value="NAD(P)-binding Rossmann-fold domains"/>
    <property type="match status" value="1"/>
</dbReference>
<organism evidence="3 4">
    <name type="scientific">Neoroseomonas terrae</name>
    <dbReference type="NCBI Taxonomy" id="424799"/>
    <lineage>
        <taxon>Bacteria</taxon>
        <taxon>Pseudomonadati</taxon>
        <taxon>Pseudomonadota</taxon>
        <taxon>Alphaproteobacteria</taxon>
        <taxon>Acetobacterales</taxon>
        <taxon>Acetobacteraceae</taxon>
        <taxon>Neoroseomonas</taxon>
    </lineage>
</organism>
<evidence type="ECO:0000256" key="1">
    <source>
        <dbReference type="ARBA" id="ARBA00006484"/>
    </source>
</evidence>
<name>A0ABS5EC49_9PROT</name>